<proteinExistence type="predicted"/>
<name>A0A7T8KM80_CALRO</name>
<evidence type="ECO:0000259" key="1">
    <source>
        <dbReference type="Pfam" id="PF02014"/>
    </source>
</evidence>
<feature type="domain" description="Reelin" evidence="1">
    <location>
        <begin position="17"/>
        <end position="129"/>
    </location>
</feature>
<protein>
    <recommendedName>
        <fullName evidence="1">Reelin domain-containing protein</fullName>
    </recommendedName>
</protein>
<evidence type="ECO:0000313" key="3">
    <source>
        <dbReference type="Proteomes" id="UP000595437"/>
    </source>
</evidence>
<sequence length="141" mass="15736">RAYSLSSGSPFACLTNPGHFGTHARPNVSHPYDISVRLDPTNTTNFIIKVSSHEDVGFKGILIEPRRTNKGGFLKGHWVEYDGSLFKEIGEEENCGAGALTHKSRKIKNENEFVYSIENIKDEESVVFKNGDFKKLHGLLV</sequence>
<gene>
    <name evidence="2" type="ORF">FKW44_003854</name>
</gene>
<dbReference type="InterPro" id="IPR002861">
    <property type="entry name" value="Reeler_dom"/>
</dbReference>
<accession>A0A7T8KM80</accession>
<dbReference type="Pfam" id="PF02014">
    <property type="entry name" value="Reeler"/>
    <property type="match status" value="1"/>
</dbReference>
<feature type="non-terminal residue" evidence="2">
    <location>
        <position position="1"/>
    </location>
</feature>
<dbReference type="EMBL" id="CP045891">
    <property type="protein sequence ID" value="QQP58509.1"/>
    <property type="molecule type" value="Genomic_DNA"/>
</dbReference>
<evidence type="ECO:0000313" key="2">
    <source>
        <dbReference type="EMBL" id="QQP58509.1"/>
    </source>
</evidence>
<reference evidence="3" key="1">
    <citation type="submission" date="2021-01" db="EMBL/GenBank/DDBJ databases">
        <title>Caligus Genome Assembly.</title>
        <authorList>
            <person name="Gallardo-Escarate C."/>
        </authorList>
    </citation>
    <scope>NUCLEOTIDE SEQUENCE [LARGE SCALE GENOMIC DNA]</scope>
</reference>
<dbReference type="Proteomes" id="UP000595437">
    <property type="component" value="Chromosome 2"/>
</dbReference>
<organism evidence="2 3">
    <name type="scientific">Caligus rogercresseyi</name>
    <name type="common">Sea louse</name>
    <dbReference type="NCBI Taxonomy" id="217165"/>
    <lineage>
        <taxon>Eukaryota</taxon>
        <taxon>Metazoa</taxon>
        <taxon>Ecdysozoa</taxon>
        <taxon>Arthropoda</taxon>
        <taxon>Crustacea</taxon>
        <taxon>Multicrustacea</taxon>
        <taxon>Hexanauplia</taxon>
        <taxon>Copepoda</taxon>
        <taxon>Siphonostomatoida</taxon>
        <taxon>Caligidae</taxon>
        <taxon>Caligus</taxon>
    </lineage>
</organism>
<keyword evidence="3" id="KW-1185">Reference proteome</keyword>
<dbReference type="AlphaFoldDB" id="A0A7T8KM80"/>